<dbReference type="PANTHER" id="PTHR44329">
    <property type="entry name" value="SERINE/THREONINE-PROTEIN KINASE TNNI3K-RELATED"/>
    <property type="match status" value="1"/>
</dbReference>
<keyword evidence="1" id="KW-1133">Transmembrane helix</keyword>
<feature type="transmembrane region" description="Helical" evidence="1">
    <location>
        <begin position="21"/>
        <end position="44"/>
    </location>
</feature>
<name>A0A078AG86_STYLE</name>
<gene>
    <name evidence="3" type="primary">Contig2759.g2960</name>
    <name evidence="3" type="ORF">STYLEM_9512</name>
</gene>
<dbReference type="GO" id="GO:0005524">
    <property type="term" value="F:ATP binding"/>
    <property type="evidence" value="ECO:0007669"/>
    <property type="project" value="InterPro"/>
</dbReference>
<dbReference type="PROSITE" id="PS50011">
    <property type="entry name" value="PROTEIN_KINASE_DOM"/>
    <property type="match status" value="1"/>
</dbReference>
<dbReference type="InterPro" id="IPR011009">
    <property type="entry name" value="Kinase-like_dom_sf"/>
</dbReference>
<dbReference type="OrthoDB" id="313345at2759"/>
<feature type="transmembrane region" description="Helical" evidence="1">
    <location>
        <begin position="207"/>
        <end position="229"/>
    </location>
</feature>
<evidence type="ECO:0000313" key="3">
    <source>
        <dbReference type="EMBL" id="CDW80512.1"/>
    </source>
</evidence>
<keyword evidence="4" id="KW-1185">Reference proteome</keyword>
<feature type="transmembrane region" description="Helical" evidence="1">
    <location>
        <begin position="136"/>
        <end position="156"/>
    </location>
</feature>
<protein>
    <submittedName>
        <fullName evidence="3">Protein kinase</fullName>
    </submittedName>
</protein>
<dbReference type="Pfam" id="PF07714">
    <property type="entry name" value="PK_Tyr_Ser-Thr"/>
    <property type="match status" value="1"/>
</dbReference>
<evidence type="ECO:0000313" key="4">
    <source>
        <dbReference type="Proteomes" id="UP000039865"/>
    </source>
</evidence>
<accession>A0A078AG86</accession>
<dbReference type="Proteomes" id="UP000039865">
    <property type="component" value="Unassembled WGS sequence"/>
</dbReference>
<evidence type="ECO:0000259" key="2">
    <source>
        <dbReference type="PROSITE" id="PS50011"/>
    </source>
</evidence>
<dbReference type="InterPro" id="IPR000719">
    <property type="entry name" value="Prot_kinase_dom"/>
</dbReference>
<proteinExistence type="predicted"/>
<feature type="transmembrane region" description="Helical" evidence="1">
    <location>
        <begin position="56"/>
        <end position="80"/>
    </location>
</feature>
<feature type="transmembrane region" description="Helical" evidence="1">
    <location>
        <begin position="101"/>
        <end position="124"/>
    </location>
</feature>
<dbReference type="AlphaFoldDB" id="A0A078AG86"/>
<dbReference type="EMBL" id="CCKQ01009043">
    <property type="protein sequence ID" value="CDW80512.1"/>
    <property type="molecule type" value="Genomic_DNA"/>
</dbReference>
<dbReference type="InParanoid" id="A0A078AG86"/>
<dbReference type="InterPro" id="IPR001245">
    <property type="entry name" value="Ser-Thr/Tyr_kinase_cat_dom"/>
</dbReference>
<dbReference type="InterPro" id="IPR051681">
    <property type="entry name" value="Ser/Thr_Kinases-Pseudokinases"/>
</dbReference>
<dbReference type="SUPFAM" id="SSF56112">
    <property type="entry name" value="Protein kinase-like (PK-like)"/>
    <property type="match status" value="1"/>
</dbReference>
<dbReference type="Gene3D" id="1.10.510.10">
    <property type="entry name" value="Transferase(Phosphotransferase) domain 1"/>
    <property type="match status" value="1"/>
</dbReference>
<dbReference type="GO" id="GO:0004674">
    <property type="term" value="F:protein serine/threonine kinase activity"/>
    <property type="evidence" value="ECO:0007669"/>
    <property type="project" value="TreeGrafter"/>
</dbReference>
<reference evidence="3 4" key="1">
    <citation type="submission" date="2014-06" db="EMBL/GenBank/DDBJ databases">
        <authorList>
            <person name="Swart Estienne"/>
        </authorList>
    </citation>
    <scope>NUCLEOTIDE SEQUENCE [LARGE SCALE GENOMIC DNA]</scope>
    <source>
        <strain evidence="3 4">130c</strain>
    </source>
</reference>
<feature type="domain" description="Protein kinase" evidence="2">
    <location>
        <begin position="374"/>
        <end position="644"/>
    </location>
</feature>
<sequence>MNRVQLNVQYRSWRTRNDYMITRVFYALVIVQILISVIIFWVLLGVQPDPTVEFHLFLVPSILMMITYYMMFVLVYRQILQSKVPIAIYKNKNQLNMMNRILFGSSLFLISVFVLINFVYIIIAMIQVRRYSTFEIVFLSSWSVLIVWFLIGIFVVYIKSSGSPYKSELHRQNLKYVGFIFILWTVAFSLKIAYISINLTDIGTSEIVQAILMIIYNLITDIIPYISILEIKFMEIFKKTQDGLIEDTEDEEDDNEAMIENKDQLENSMQFMTSPILKQKSQSQQFSAMNINYDVESKNSDINITSDKDSVLIQEAQKAASKQQEFSLLPERVILGNMNIRQMSFKNNEKSKIEEKLLIMPKNFQLFEKFQKSWYSSERDRKFRLGQLYKATLKQQPVICRKIEFERVTTYVIEDFFGEMNRLKMIKMTQFTLFPIGYYIKDQQINVFYKEQMSLFELLHSSERQDLRKNLDYRVKYHISFEIAKIFYTFQQFNPNICHGHLTSHNIFIEFSQEKVKVILGDLELLPIQKYANTFYDYRSVTVWSPPESLKNLKKMEDPEPEMDTYSYGMLLWELWHEMIPFDNDLKLCQNYVVNEQSRPQILLASENDHGCDEEMAKLIRICWQTEPDQRPKFNYICKLLSQINAPQS</sequence>
<keyword evidence="1" id="KW-0812">Transmembrane</keyword>
<feature type="transmembrane region" description="Helical" evidence="1">
    <location>
        <begin position="176"/>
        <end position="195"/>
    </location>
</feature>
<keyword evidence="3" id="KW-0808">Transferase</keyword>
<evidence type="ECO:0000256" key="1">
    <source>
        <dbReference type="SAM" id="Phobius"/>
    </source>
</evidence>
<keyword evidence="3" id="KW-0418">Kinase</keyword>
<organism evidence="3 4">
    <name type="scientific">Stylonychia lemnae</name>
    <name type="common">Ciliate</name>
    <dbReference type="NCBI Taxonomy" id="5949"/>
    <lineage>
        <taxon>Eukaryota</taxon>
        <taxon>Sar</taxon>
        <taxon>Alveolata</taxon>
        <taxon>Ciliophora</taxon>
        <taxon>Intramacronucleata</taxon>
        <taxon>Spirotrichea</taxon>
        <taxon>Stichotrichia</taxon>
        <taxon>Sporadotrichida</taxon>
        <taxon>Oxytrichidae</taxon>
        <taxon>Stylonychinae</taxon>
        <taxon>Stylonychia</taxon>
    </lineage>
</organism>
<keyword evidence="1" id="KW-0472">Membrane</keyword>